<dbReference type="PANTHER" id="PTHR44688">
    <property type="entry name" value="DNA-BINDING TRANSCRIPTIONAL ACTIVATOR DEVR_DOSR"/>
    <property type="match status" value="1"/>
</dbReference>
<feature type="domain" description="HTH luxR-type" evidence="4">
    <location>
        <begin position="169"/>
        <end position="234"/>
    </location>
</feature>
<keyword evidence="3" id="KW-0804">Transcription</keyword>
<dbReference type="AlphaFoldDB" id="A0A5Q0Q941"/>
<dbReference type="InterPro" id="IPR036388">
    <property type="entry name" value="WH-like_DNA-bd_sf"/>
</dbReference>
<dbReference type="Pfam" id="PF00196">
    <property type="entry name" value="GerE"/>
    <property type="match status" value="1"/>
</dbReference>
<dbReference type="InterPro" id="IPR000792">
    <property type="entry name" value="Tscrpt_reg_LuxR_C"/>
</dbReference>
<evidence type="ECO:0000313" key="6">
    <source>
        <dbReference type="Proteomes" id="UP000326921"/>
    </source>
</evidence>
<dbReference type="PROSITE" id="PS00622">
    <property type="entry name" value="HTH_LUXR_1"/>
    <property type="match status" value="1"/>
</dbReference>
<evidence type="ECO:0000259" key="4">
    <source>
        <dbReference type="PROSITE" id="PS50043"/>
    </source>
</evidence>
<evidence type="ECO:0000256" key="2">
    <source>
        <dbReference type="ARBA" id="ARBA00023125"/>
    </source>
</evidence>
<evidence type="ECO:0000313" key="5">
    <source>
        <dbReference type="EMBL" id="QGA25784.1"/>
    </source>
</evidence>
<evidence type="ECO:0000256" key="3">
    <source>
        <dbReference type="ARBA" id="ARBA00023163"/>
    </source>
</evidence>
<dbReference type="CDD" id="cd06170">
    <property type="entry name" value="LuxR_C_like"/>
    <property type="match status" value="1"/>
</dbReference>
<dbReference type="PROSITE" id="PS50043">
    <property type="entry name" value="HTH_LUXR_2"/>
    <property type="match status" value="1"/>
</dbReference>
<accession>A0A5Q0Q941</accession>
<dbReference type="KEGG" id="sphe:GFH32_05375"/>
<dbReference type="GO" id="GO:0003677">
    <property type="term" value="F:DNA binding"/>
    <property type="evidence" value="ECO:0007669"/>
    <property type="project" value="UniProtKB-KW"/>
</dbReference>
<keyword evidence="1" id="KW-0805">Transcription regulation</keyword>
<sequence>MLSYPIAGHIDSLGRAVSNSKINIEELGEQIPAAIMMHELQGNIPVGVSYMSPFGCNLLGTCAEEINELGFAYYEKYFIKEEVESSVAGIQNYVLEGDAHHQYSFFQQVRLRDSPEYKWFFTVCKLVQTSESSKSSNQLMIISTQVEGEGHMIDKVNKVLDDYDFVKQNYRKYASLTKREKEIITFIANGCSSKEIADHIYISVHTVNTHRKNILNKLESKTFAAFLKFAIAFDLI</sequence>
<keyword evidence="6" id="KW-1185">Reference proteome</keyword>
<dbReference type="SMART" id="SM00421">
    <property type="entry name" value="HTH_LUXR"/>
    <property type="match status" value="1"/>
</dbReference>
<dbReference type="PANTHER" id="PTHR44688:SF16">
    <property type="entry name" value="DNA-BINDING TRANSCRIPTIONAL ACTIVATOR DEVR_DOSR"/>
    <property type="match status" value="1"/>
</dbReference>
<dbReference type="InterPro" id="IPR016032">
    <property type="entry name" value="Sig_transdc_resp-reg_C-effctor"/>
</dbReference>
<keyword evidence="2" id="KW-0238">DNA-binding</keyword>
<reference evidence="5 6" key="1">
    <citation type="submission" date="2019-10" db="EMBL/GenBank/DDBJ databases">
        <authorList>
            <person name="Dong K."/>
        </authorList>
    </citation>
    <scope>NUCLEOTIDE SEQUENCE [LARGE SCALE GENOMIC DNA]</scope>
    <source>
        <strain evidence="6">dk4302</strain>
    </source>
</reference>
<dbReference type="Proteomes" id="UP000326921">
    <property type="component" value="Chromosome"/>
</dbReference>
<gene>
    <name evidence="5" type="ORF">GFH32_05375</name>
</gene>
<proteinExistence type="predicted"/>
<dbReference type="PRINTS" id="PR00038">
    <property type="entry name" value="HTHLUXR"/>
</dbReference>
<dbReference type="GO" id="GO:0006355">
    <property type="term" value="P:regulation of DNA-templated transcription"/>
    <property type="evidence" value="ECO:0007669"/>
    <property type="project" value="InterPro"/>
</dbReference>
<name>A0A5Q0Q941_9SPHI</name>
<dbReference type="EMBL" id="CP045652">
    <property type="protein sequence ID" value="QGA25784.1"/>
    <property type="molecule type" value="Genomic_DNA"/>
</dbReference>
<dbReference type="Gene3D" id="1.10.10.10">
    <property type="entry name" value="Winged helix-like DNA-binding domain superfamily/Winged helix DNA-binding domain"/>
    <property type="match status" value="1"/>
</dbReference>
<organism evidence="5 6">
    <name type="scientific">Sphingobacterium zhuxiongii</name>
    <dbReference type="NCBI Taxonomy" id="2662364"/>
    <lineage>
        <taxon>Bacteria</taxon>
        <taxon>Pseudomonadati</taxon>
        <taxon>Bacteroidota</taxon>
        <taxon>Sphingobacteriia</taxon>
        <taxon>Sphingobacteriales</taxon>
        <taxon>Sphingobacteriaceae</taxon>
        <taxon>Sphingobacterium</taxon>
    </lineage>
</organism>
<dbReference type="SUPFAM" id="SSF46894">
    <property type="entry name" value="C-terminal effector domain of the bipartite response regulators"/>
    <property type="match status" value="1"/>
</dbReference>
<protein>
    <recommendedName>
        <fullName evidence="4">HTH luxR-type domain-containing protein</fullName>
    </recommendedName>
</protein>
<evidence type="ECO:0000256" key="1">
    <source>
        <dbReference type="ARBA" id="ARBA00023015"/>
    </source>
</evidence>